<sequence>MTRPNFKFPEFLANINRHLPTLHATPLSSP</sequence>
<dbReference type="Proteomes" id="UP000215450">
    <property type="component" value="Unassembled WGS sequence"/>
</dbReference>
<dbReference type="EMBL" id="FXUV01000052">
    <property type="protein sequence ID" value="SMQ13271.1"/>
    <property type="molecule type" value="Genomic_DNA"/>
</dbReference>
<organism evidence="1">
    <name type="scientific">Kingella negevensis</name>
    <dbReference type="NCBI Taxonomy" id="1522312"/>
    <lineage>
        <taxon>Bacteria</taxon>
        <taxon>Pseudomonadati</taxon>
        <taxon>Pseudomonadota</taxon>
        <taxon>Betaproteobacteria</taxon>
        <taxon>Neisseriales</taxon>
        <taxon>Neisseriaceae</taxon>
        <taxon>Kingella</taxon>
    </lineage>
</organism>
<reference evidence="1" key="1">
    <citation type="submission" date="2017-05" db="EMBL/GenBank/DDBJ databases">
        <authorList>
            <person name="Song R."/>
            <person name="Chenine A.L."/>
            <person name="Ruprecht R.M."/>
        </authorList>
    </citation>
    <scope>NUCLEOTIDE SEQUENCE</scope>
    <source>
        <strain evidence="1">Kingella_eburonensis</strain>
    </source>
</reference>
<dbReference type="AlphaFoldDB" id="A0A238HID3"/>
<name>A0A238HID3_9NEIS</name>
<evidence type="ECO:0000313" key="3">
    <source>
        <dbReference type="Proteomes" id="UP000215450"/>
    </source>
</evidence>
<protein>
    <submittedName>
        <fullName evidence="1">Uncharacterized protein</fullName>
    </submittedName>
</protein>
<proteinExistence type="predicted"/>
<evidence type="ECO:0000313" key="1">
    <source>
        <dbReference type="EMBL" id="SMQ13271.1"/>
    </source>
</evidence>
<reference evidence="2 3" key="2">
    <citation type="submission" date="2017-06" db="EMBL/GenBank/DDBJ databases">
        <authorList>
            <person name="Kim H.J."/>
            <person name="Triplett B.A."/>
        </authorList>
    </citation>
    <scope>NUCLEOTIDE SEQUENCE [LARGE SCALE GENOMIC DNA]</scope>
    <source>
        <strain evidence="2">Kingella_eburonensis</strain>
    </source>
</reference>
<keyword evidence="3" id="KW-1185">Reference proteome</keyword>
<evidence type="ECO:0000313" key="2">
    <source>
        <dbReference type="EMBL" id="SNB73695.1"/>
    </source>
</evidence>
<gene>
    <name evidence="2" type="ORF">KEBURONENSIS_00331</name>
    <name evidence="1" type="ORF">KEBURONENSIS_00500</name>
</gene>
<dbReference type="EMBL" id="FXUV02000032">
    <property type="protein sequence ID" value="SNB73695.1"/>
    <property type="molecule type" value="Genomic_DNA"/>
</dbReference>
<accession>A0A238HID3</accession>